<name>A0A484ZCP5_9GAMM</name>
<dbReference type="EMBL" id="CAADJA010000002">
    <property type="protein sequence ID" value="VFS46267.1"/>
    <property type="molecule type" value="Genomic_DNA"/>
</dbReference>
<dbReference type="Pfam" id="PF01810">
    <property type="entry name" value="LysE"/>
    <property type="match status" value="1"/>
</dbReference>
<evidence type="ECO:0000256" key="3">
    <source>
        <dbReference type="ARBA" id="ARBA00022692"/>
    </source>
</evidence>
<sequence>MTLFLTVAVVQFVALATPGPDFFFVSQTAVSRSRRDAIYAALGIMSGVMVWAAIALLGLHILLQQMAWLHSLIVVCGRCLFVLGWNQPDTFCLKK</sequence>
<evidence type="ECO:0000313" key="7">
    <source>
        <dbReference type="EMBL" id="VFS46267.1"/>
    </source>
</evidence>
<organism evidence="7 8">
    <name type="scientific">Budvicia aquatica</name>
    <dbReference type="NCBI Taxonomy" id="82979"/>
    <lineage>
        <taxon>Bacteria</taxon>
        <taxon>Pseudomonadati</taxon>
        <taxon>Pseudomonadota</taxon>
        <taxon>Gammaproteobacteria</taxon>
        <taxon>Enterobacterales</taxon>
        <taxon>Budviciaceae</taxon>
        <taxon>Budvicia</taxon>
    </lineage>
</organism>
<keyword evidence="4 6" id="KW-1133">Transmembrane helix</keyword>
<dbReference type="Proteomes" id="UP000373449">
    <property type="component" value="Unassembled WGS sequence"/>
</dbReference>
<feature type="transmembrane region" description="Helical" evidence="6">
    <location>
        <begin position="40"/>
        <end position="59"/>
    </location>
</feature>
<protein>
    <submittedName>
        <fullName evidence="7">Threonine efflux protein</fullName>
    </submittedName>
</protein>
<dbReference type="InterPro" id="IPR001123">
    <property type="entry name" value="LeuE-type"/>
</dbReference>
<dbReference type="GO" id="GO:0005886">
    <property type="term" value="C:plasma membrane"/>
    <property type="evidence" value="ECO:0007669"/>
    <property type="project" value="UniProtKB-SubCell"/>
</dbReference>
<accession>A0A484ZCP5</accession>
<evidence type="ECO:0000256" key="4">
    <source>
        <dbReference type="ARBA" id="ARBA00022989"/>
    </source>
</evidence>
<reference evidence="7 8" key="1">
    <citation type="submission" date="2019-03" db="EMBL/GenBank/DDBJ databases">
        <authorList>
            <consortium name="Pathogen Informatics"/>
        </authorList>
    </citation>
    <scope>NUCLEOTIDE SEQUENCE [LARGE SCALE GENOMIC DNA]</scope>
    <source>
        <strain evidence="7 8">NCTC12282</strain>
    </source>
</reference>
<dbReference type="PANTHER" id="PTHR30086">
    <property type="entry name" value="ARGININE EXPORTER PROTEIN ARGO"/>
    <property type="match status" value="1"/>
</dbReference>
<evidence type="ECO:0000256" key="2">
    <source>
        <dbReference type="ARBA" id="ARBA00022475"/>
    </source>
</evidence>
<comment type="subcellular location">
    <subcellularLocation>
        <location evidence="1">Cell membrane</location>
        <topology evidence="1">Multi-pass membrane protein</topology>
    </subcellularLocation>
</comment>
<evidence type="ECO:0000313" key="8">
    <source>
        <dbReference type="Proteomes" id="UP000373449"/>
    </source>
</evidence>
<dbReference type="GO" id="GO:0015171">
    <property type="term" value="F:amino acid transmembrane transporter activity"/>
    <property type="evidence" value="ECO:0007669"/>
    <property type="project" value="TreeGrafter"/>
</dbReference>
<evidence type="ECO:0000256" key="6">
    <source>
        <dbReference type="SAM" id="Phobius"/>
    </source>
</evidence>
<keyword evidence="5 6" id="KW-0472">Membrane</keyword>
<evidence type="ECO:0000256" key="5">
    <source>
        <dbReference type="ARBA" id="ARBA00023136"/>
    </source>
</evidence>
<dbReference type="PANTHER" id="PTHR30086:SF19">
    <property type="entry name" value="THREONINE EFFLUX PROTEIN"/>
    <property type="match status" value="1"/>
</dbReference>
<feature type="transmembrane region" description="Helical" evidence="6">
    <location>
        <begin position="66"/>
        <end position="85"/>
    </location>
</feature>
<evidence type="ECO:0000256" key="1">
    <source>
        <dbReference type="ARBA" id="ARBA00004651"/>
    </source>
</evidence>
<proteinExistence type="predicted"/>
<keyword evidence="2" id="KW-1003">Cell membrane</keyword>
<dbReference type="AlphaFoldDB" id="A0A484ZCP5"/>
<keyword evidence="3 6" id="KW-0812">Transmembrane</keyword>
<gene>
    <name evidence="7" type="primary">rhtC_2</name>
    <name evidence="7" type="ORF">NCTC12282_01162</name>
</gene>